<evidence type="ECO:0000256" key="1">
    <source>
        <dbReference type="SAM" id="MobiDB-lite"/>
    </source>
</evidence>
<gene>
    <name evidence="2" type="ORF">AVEN_16044_1</name>
</gene>
<sequence>MCIFSLKTSPVSATCSTDSAGSSLSIDEFDAGQQTDFAHSRYIHSHPTDGALHTEPPIKEEQLDEYMPMSIGSDSGDSYLHMAPMSCSAPTGPSVYLNLNCSDSAHSSSLPPVTQDNDYMEMKSPTGNALFSPRLFHERWKCFTLDIQGYKSSSLDSSCDANQTKDGYIHMAPIRDHYSSSLSSTGPDRYLDMAPLSSSLPKAFPMITNHTASLSSRKDSSSKLSETSVSSPSSTNLEDFPLDKVKSLLADTDDTSCDSYIRPVRAYSMGSRPQGSILTKWAKEPGSPVSVATAQIDCMGIRVSSGSLLLCKKCLL</sequence>
<protein>
    <recommendedName>
        <fullName evidence="4">Insulin receptor substrate 1</fullName>
    </recommendedName>
</protein>
<name>A0A4Y2J8G1_ARAVE</name>
<feature type="compositionally biased region" description="Low complexity" evidence="1">
    <location>
        <begin position="222"/>
        <end position="234"/>
    </location>
</feature>
<keyword evidence="3" id="KW-1185">Reference proteome</keyword>
<dbReference type="AlphaFoldDB" id="A0A4Y2J8G1"/>
<accession>A0A4Y2J8G1</accession>
<evidence type="ECO:0000313" key="3">
    <source>
        <dbReference type="Proteomes" id="UP000499080"/>
    </source>
</evidence>
<organism evidence="2 3">
    <name type="scientific">Araneus ventricosus</name>
    <name type="common">Orbweaver spider</name>
    <name type="synonym">Epeira ventricosa</name>
    <dbReference type="NCBI Taxonomy" id="182803"/>
    <lineage>
        <taxon>Eukaryota</taxon>
        <taxon>Metazoa</taxon>
        <taxon>Ecdysozoa</taxon>
        <taxon>Arthropoda</taxon>
        <taxon>Chelicerata</taxon>
        <taxon>Arachnida</taxon>
        <taxon>Araneae</taxon>
        <taxon>Araneomorphae</taxon>
        <taxon>Entelegynae</taxon>
        <taxon>Araneoidea</taxon>
        <taxon>Araneidae</taxon>
        <taxon>Araneus</taxon>
    </lineage>
</organism>
<evidence type="ECO:0000313" key="2">
    <source>
        <dbReference type="EMBL" id="GBM85506.1"/>
    </source>
</evidence>
<comment type="caution">
    <text evidence="2">The sequence shown here is derived from an EMBL/GenBank/DDBJ whole genome shotgun (WGS) entry which is preliminary data.</text>
</comment>
<evidence type="ECO:0008006" key="4">
    <source>
        <dbReference type="Google" id="ProtNLM"/>
    </source>
</evidence>
<dbReference type="EMBL" id="BGPR01003240">
    <property type="protein sequence ID" value="GBM85506.1"/>
    <property type="molecule type" value="Genomic_DNA"/>
</dbReference>
<proteinExistence type="predicted"/>
<dbReference type="Proteomes" id="UP000499080">
    <property type="component" value="Unassembled WGS sequence"/>
</dbReference>
<feature type="region of interest" description="Disordered" evidence="1">
    <location>
        <begin position="215"/>
        <end position="236"/>
    </location>
</feature>
<dbReference type="OrthoDB" id="946068at2759"/>
<reference evidence="2 3" key="1">
    <citation type="journal article" date="2019" name="Sci. Rep.">
        <title>Orb-weaving spider Araneus ventricosus genome elucidates the spidroin gene catalogue.</title>
        <authorList>
            <person name="Kono N."/>
            <person name="Nakamura H."/>
            <person name="Ohtoshi R."/>
            <person name="Moran D.A.P."/>
            <person name="Shinohara A."/>
            <person name="Yoshida Y."/>
            <person name="Fujiwara M."/>
            <person name="Mori M."/>
            <person name="Tomita M."/>
            <person name="Arakawa K."/>
        </authorList>
    </citation>
    <scope>NUCLEOTIDE SEQUENCE [LARGE SCALE GENOMIC DNA]</scope>
</reference>